<dbReference type="UniPathway" id="UPA00047">
    <property type="reaction ID" value="UER00055"/>
</dbReference>
<dbReference type="FunFam" id="3.40.50.970:FF:000016">
    <property type="entry name" value="Acetolactate synthase"/>
    <property type="match status" value="1"/>
</dbReference>
<dbReference type="EC" id="2.2.1.6" evidence="4 14"/>
<dbReference type="RefSeq" id="WP_173731842.1">
    <property type="nucleotide sequence ID" value="NZ_JABTTE010000019.1"/>
</dbReference>
<evidence type="ECO:0000256" key="6">
    <source>
        <dbReference type="ARBA" id="ARBA00022630"/>
    </source>
</evidence>
<dbReference type="FunFam" id="3.40.50.1220:FF:000008">
    <property type="entry name" value="Acetolactate synthase"/>
    <property type="match status" value="1"/>
</dbReference>
<keyword evidence="19" id="KW-1185">Reference proteome</keyword>
<evidence type="ECO:0000259" key="17">
    <source>
        <dbReference type="Pfam" id="PF02776"/>
    </source>
</evidence>
<dbReference type="InterPro" id="IPR012846">
    <property type="entry name" value="Acetolactate_synth_lsu"/>
</dbReference>
<keyword evidence="9" id="KW-0274">FAD</keyword>
<evidence type="ECO:0000256" key="12">
    <source>
        <dbReference type="ARBA" id="ARBA00023304"/>
    </source>
</evidence>
<feature type="domain" description="Thiamine pyrophosphate enzyme central" evidence="15">
    <location>
        <begin position="201"/>
        <end position="336"/>
    </location>
</feature>
<evidence type="ECO:0000256" key="14">
    <source>
        <dbReference type="RuleBase" id="RU003591"/>
    </source>
</evidence>
<comment type="cofactor">
    <cofactor evidence="14">
        <name>Mg(2+)</name>
        <dbReference type="ChEBI" id="CHEBI:18420"/>
    </cofactor>
    <text evidence="14">Binds 1 Mg(2+) ion per subunit.</text>
</comment>
<dbReference type="GO" id="GO:0009099">
    <property type="term" value="P:L-valine biosynthetic process"/>
    <property type="evidence" value="ECO:0007669"/>
    <property type="project" value="UniProtKB-UniPathway"/>
</dbReference>
<protein>
    <recommendedName>
        <fullName evidence="4 14">Acetolactate synthase</fullName>
        <ecNumber evidence="4 14">2.2.1.6</ecNumber>
    </recommendedName>
</protein>
<evidence type="ECO:0000256" key="5">
    <source>
        <dbReference type="ARBA" id="ARBA00022605"/>
    </source>
</evidence>
<evidence type="ECO:0000259" key="15">
    <source>
        <dbReference type="Pfam" id="PF00205"/>
    </source>
</evidence>
<evidence type="ECO:0000256" key="4">
    <source>
        <dbReference type="ARBA" id="ARBA00013145"/>
    </source>
</evidence>
<keyword evidence="5 14" id="KW-0028">Amino-acid biosynthesis</keyword>
<dbReference type="GO" id="GO:0000287">
    <property type="term" value="F:magnesium ion binding"/>
    <property type="evidence" value="ECO:0007669"/>
    <property type="project" value="UniProtKB-UniRule"/>
</dbReference>
<evidence type="ECO:0000256" key="2">
    <source>
        <dbReference type="ARBA" id="ARBA00005025"/>
    </source>
</evidence>
<dbReference type="CDD" id="cd07035">
    <property type="entry name" value="TPP_PYR_POX_like"/>
    <property type="match status" value="1"/>
</dbReference>
<name>A0A8J8GEX5_9BACI</name>
<comment type="pathway">
    <text evidence="1 14">Amino-acid biosynthesis; L-isoleucine biosynthesis; L-isoleucine from 2-oxobutanoate: step 1/4.</text>
</comment>
<dbReference type="FunFam" id="3.40.50.970:FF:000007">
    <property type="entry name" value="Acetolactate synthase"/>
    <property type="match status" value="1"/>
</dbReference>
<dbReference type="SUPFAM" id="SSF52518">
    <property type="entry name" value="Thiamin diphosphate-binding fold (THDP-binding)"/>
    <property type="match status" value="2"/>
</dbReference>
<dbReference type="Proteomes" id="UP000625804">
    <property type="component" value="Unassembled WGS sequence"/>
</dbReference>
<dbReference type="NCBIfam" id="TIGR00118">
    <property type="entry name" value="acolac_lg"/>
    <property type="match status" value="1"/>
</dbReference>
<evidence type="ECO:0000256" key="13">
    <source>
        <dbReference type="ARBA" id="ARBA00048670"/>
    </source>
</evidence>
<dbReference type="InterPro" id="IPR039368">
    <property type="entry name" value="AHAS_TPP"/>
</dbReference>
<evidence type="ECO:0000313" key="19">
    <source>
        <dbReference type="Proteomes" id="UP000625804"/>
    </source>
</evidence>
<dbReference type="Pfam" id="PF00205">
    <property type="entry name" value="TPP_enzyme_M"/>
    <property type="match status" value="1"/>
</dbReference>
<comment type="similarity">
    <text evidence="3 14">Belongs to the TPP enzyme family.</text>
</comment>
<evidence type="ECO:0000256" key="7">
    <source>
        <dbReference type="ARBA" id="ARBA00022679"/>
    </source>
</evidence>
<comment type="cofactor">
    <cofactor evidence="14">
        <name>thiamine diphosphate</name>
        <dbReference type="ChEBI" id="CHEBI:58937"/>
    </cofactor>
    <text evidence="14">Binds 1 thiamine pyrophosphate per subunit.</text>
</comment>
<keyword evidence="7 14" id="KW-0808">Transferase</keyword>
<dbReference type="Pfam" id="PF02776">
    <property type="entry name" value="TPP_enzyme_N"/>
    <property type="match status" value="1"/>
</dbReference>
<dbReference type="GO" id="GO:0030976">
    <property type="term" value="F:thiamine pyrophosphate binding"/>
    <property type="evidence" value="ECO:0007669"/>
    <property type="project" value="UniProtKB-UniRule"/>
</dbReference>
<keyword evidence="12 14" id="KW-0100">Branched-chain amino acid biosynthesis</keyword>
<dbReference type="CDD" id="cd02015">
    <property type="entry name" value="TPP_AHAS"/>
    <property type="match status" value="1"/>
</dbReference>
<dbReference type="UniPathway" id="UPA00049">
    <property type="reaction ID" value="UER00059"/>
</dbReference>
<comment type="caution">
    <text evidence="18">The sequence shown here is derived from an EMBL/GenBank/DDBJ whole genome shotgun (WGS) entry which is preliminary data.</text>
</comment>
<dbReference type="PANTHER" id="PTHR18968">
    <property type="entry name" value="THIAMINE PYROPHOSPHATE ENZYMES"/>
    <property type="match status" value="1"/>
</dbReference>
<gene>
    <name evidence="18" type="primary">ilvB</name>
    <name evidence="18" type="ORF">HR057_12805</name>
</gene>
<dbReference type="InterPro" id="IPR029061">
    <property type="entry name" value="THDP-binding"/>
</dbReference>
<proteinExistence type="inferred from homology"/>
<dbReference type="GO" id="GO:0003984">
    <property type="term" value="F:acetolactate synthase activity"/>
    <property type="evidence" value="ECO:0007669"/>
    <property type="project" value="UniProtKB-EC"/>
</dbReference>
<evidence type="ECO:0000256" key="11">
    <source>
        <dbReference type="ARBA" id="ARBA00023052"/>
    </source>
</evidence>
<evidence type="ECO:0000256" key="1">
    <source>
        <dbReference type="ARBA" id="ARBA00004974"/>
    </source>
</evidence>
<keyword evidence="11 14" id="KW-0786">Thiamine pyrophosphate</keyword>
<keyword evidence="10 14" id="KW-0460">Magnesium</keyword>
<evidence type="ECO:0000256" key="10">
    <source>
        <dbReference type="ARBA" id="ARBA00022842"/>
    </source>
</evidence>
<keyword evidence="8 14" id="KW-0479">Metal-binding</keyword>
<dbReference type="InterPro" id="IPR045229">
    <property type="entry name" value="TPP_enz"/>
</dbReference>
<accession>A0A8J8GEX5</accession>
<evidence type="ECO:0000256" key="9">
    <source>
        <dbReference type="ARBA" id="ARBA00022827"/>
    </source>
</evidence>
<comment type="catalytic activity">
    <reaction evidence="13 14">
        <text>2 pyruvate + H(+) = (2S)-2-acetolactate + CO2</text>
        <dbReference type="Rhea" id="RHEA:25249"/>
        <dbReference type="ChEBI" id="CHEBI:15361"/>
        <dbReference type="ChEBI" id="CHEBI:15378"/>
        <dbReference type="ChEBI" id="CHEBI:16526"/>
        <dbReference type="ChEBI" id="CHEBI:58476"/>
        <dbReference type="EC" id="2.2.1.6"/>
    </reaction>
</comment>
<dbReference type="EMBL" id="JABTTE010000019">
    <property type="protein sequence ID" value="NSL52635.1"/>
    <property type="molecule type" value="Genomic_DNA"/>
</dbReference>
<comment type="pathway">
    <text evidence="2 14">Amino-acid biosynthesis; L-valine biosynthesis; L-valine from pyruvate: step 1/4.</text>
</comment>
<dbReference type="GO" id="GO:0005948">
    <property type="term" value="C:acetolactate synthase complex"/>
    <property type="evidence" value="ECO:0007669"/>
    <property type="project" value="TreeGrafter"/>
</dbReference>
<dbReference type="InterPro" id="IPR029035">
    <property type="entry name" value="DHS-like_NAD/FAD-binding_dom"/>
</dbReference>
<evidence type="ECO:0000313" key="18">
    <source>
        <dbReference type="EMBL" id="NSL52635.1"/>
    </source>
</evidence>
<feature type="domain" description="Thiamine pyrophosphate enzyme N-terminal TPP-binding" evidence="17">
    <location>
        <begin position="10"/>
        <end position="123"/>
    </location>
</feature>
<evidence type="ECO:0000256" key="8">
    <source>
        <dbReference type="ARBA" id="ARBA00022723"/>
    </source>
</evidence>
<evidence type="ECO:0000256" key="3">
    <source>
        <dbReference type="ARBA" id="ARBA00007812"/>
    </source>
</evidence>
<dbReference type="Gene3D" id="3.40.50.1220">
    <property type="entry name" value="TPP-binding domain"/>
    <property type="match status" value="1"/>
</dbReference>
<dbReference type="PANTHER" id="PTHR18968:SF13">
    <property type="entry name" value="ACETOLACTATE SYNTHASE CATALYTIC SUBUNIT, MITOCHONDRIAL"/>
    <property type="match status" value="1"/>
</dbReference>
<dbReference type="Pfam" id="PF02775">
    <property type="entry name" value="TPP_enzyme_C"/>
    <property type="match status" value="1"/>
</dbReference>
<feature type="domain" description="Thiamine pyrophosphate enzyme TPP-binding" evidence="16">
    <location>
        <begin position="395"/>
        <end position="542"/>
    </location>
</feature>
<dbReference type="InterPro" id="IPR012000">
    <property type="entry name" value="Thiamin_PyroP_enz_cen_dom"/>
</dbReference>
<sequence>MDGTRQNVCGADLLLTTIANQGGHKLFGCHGEVLLPIFDKMTEHKELTFIQMKHEQAAVHAADGYARAVGKAGFALIGAGPAAANAVTGIATAYSDSVPLVVIACQIERDKIGKDSFQEVDISGLMIPITKYYIRVDKAESFPEAIEKARIIAESDRPGPVVVEVPVNTLRTKVDKLTKRKVNILEFRKQTVKKAVSEHVVNHVVNVLSEAKKPIILIGGGCIISGTSDLLHKFIEKTRIPVVTTLMGIGGLSSTNPLHLGMLGMHGTFAANKAVHNCDVLLCLGVRFSDRVTGKISGFSPKSVKIQVDIDPSEINKIVPIDIPIVADVKSFLTELDKQLNPTKIMKNCAKWVEEVTNFKKTVPRFDKVHSVLKPQEVLRYVDQYSNDDAIVVTDVGQHQIFTAHHYKFIKPRTFLSSGGLGTMGYGFPAAIGAAVAADGKQIICITGDGSFQMNLQELITAFKYKLPIKIIILNNGYLGMVRQWQELFYNRRYSSVKISSPNFIKLAEAYGIVGLKAKTAEEAEKIIQEGFKHHGPTLLEFDVMEEENVYPMVPPGASNSEVILSR</sequence>
<organism evidence="18 19">
    <name type="scientific">Calidifontibacillus erzurumensis</name>
    <dbReference type="NCBI Taxonomy" id="2741433"/>
    <lineage>
        <taxon>Bacteria</taxon>
        <taxon>Bacillati</taxon>
        <taxon>Bacillota</taxon>
        <taxon>Bacilli</taxon>
        <taxon>Bacillales</taxon>
        <taxon>Bacillaceae</taxon>
        <taxon>Calidifontibacillus/Schinkia group</taxon>
        <taxon>Calidifontibacillus</taxon>
    </lineage>
</organism>
<reference evidence="18" key="1">
    <citation type="submission" date="2020-06" db="EMBL/GenBank/DDBJ databases">
        <title>A novel thermopfilic bacterium from Erzurum, Turkey.</title>
        <authorList>
            <person name="Adiguzel A."/>
            <person name="Ay H."/>
            <person name="Baltaci M.O."/>
        </authorList>
    </citation>
    <scope>NUCLEOTIDE SEQUENCE</scope>
    <source>
        <strain evidence="18">P2</strain>
    </source>
</reference>
<dbReference type="Gene3D" id="3.40.50.970">
    <property type="match status" value="2"/>
</dbReference>
<keyword evidence="6" id="KW-0285">Flavoprotein</keyword>
<dbReference type="AlphaFoldDB" id="A0A8J8GEX5"/>
<dbReference type="InterPro" id="IPR012001">
    <property type="entry name" value="Thiamin_PyroP_enz_TPP-bd_dom"/>
</dbReference>
<dbReference type="InterPro" id="IPR011766">
    <property type="entry name" value="TPP_enzyme_TPP-bd"/>
</dbReference>
<dbReference type="SUPFAM" id="SSF52467">
    <property type="entry name" value="DHS-like NAD/FAD-binding domain"/>
    <property type="match status" value="1"/>
</dbReference>
<evidence type="ECO:0000259" key="16">
    <source>
        <dbReference type="Pfam" id="PF02775"/>
    </source>
</evidence>
<dbReference type="GO" id="GO:0050660">
    <property type="term" value="F:flavin adenine dinucleotide binding"/>
    <property type="evidence" value="ECO:0007669"/>
    <property type="project" value="InterPro"/>
</dbReference>
<dbReference type="GO" id="GO:0009097">
    <property type="term" value="P:isoleucine biosynthetic process"/>
    <property type="evidence" value="ECO:0007669"/>
    <property type="project" value="UniProtKB-UniPathway"/>
</dbReference>